<dbReference type="RefSeq" id="WP_168875463.1">
    <property type="nucleotide sequence ID" value="NZ_JABAIM010000001.1"/>
</dbReference>
<evidence type="ECO:0000256" key="11">
    <source>
        <dbReference type="SAM" id="SignalP"/>
    </source>
</evidence>
<comment type="subunit">
    <text evidence="2">Homotrimer.</text>
</comment>
<dbReference type="EMBL" id="JABAIM010000001">
    <property type="protein sequence ID" value="NLR73806.1"/>
    <property type="molecule type" value="Genomic_DNA"/>
</dbReference>
<sequence>MKHSKIALAVFGACASLSVLADSENVEIYGKINMSVESISAKGASTPVTYSAAFTGMNGSTPTFGTVNIGGQNTPSMMRVTDNASNLGFKGREDLGNGLEAIWQIESAISPDGSGLGTNNIDANGTYTSNSSTKLGSSTTFVGLKSDDYGQVRLGHLPVYYHEHLFVGDLAGGKSSISLTTMGLFNSAGEQYVPFLANAAKTGVGGSAGYIGGRLDNVLEYTTPKFGGFQFRAAYATAENKSTNGTNERTWALHGGYNSGPFALGLDYIRRLDGATVITGSGLEPGHGSNGSLGTALADMLFNSFGTRHIALDPNGTALSPSILNANATVGGGNQSTQTGVKLSASYLFNGATRIGFIVERVKYNANPNPKLMGLVNKVRANGYSVNLAPSRTAWALTASHSWGKNNVYATYGRAGNLSGTTETGSQYLGLSYAYDLSKRTTLYASYAQFKNQKNAAYNFFINGRAPGVDYSGNNSSTFTTARGSDPRSIQIGIQHTF</sequence>
<evidence type="ECO:0000313" key="14">
    <source>
        <dbReference type="Proteomes" id="UP000587991"/>
    </source>
</evidence>
<keyword evidence="5" id="KW-0812">Transmembrane</keyword>
<evidence type="ECO:0000313" key="13">
    <source>
        <dbReference type="EMBL" id="NLR73806.1"/>
    </source>
</evidence>
<evidence type="ECO:0000256" key="3">
    <source>
        <dbReference type="ARBA" id="ARBA00022448"/>
    </source>
</evidence>
<evidence type="ECO:0000256" key="1">
    <source>
        <dbReference type="ARBA" id="ARBA00004571"/>
    </source>
</evidence>
<evidence type="ECO:0000256" key="9">
    <source>
        <dbReference type="ARBA" id="ARBA00023136"/>
    </source>
</evidence>
<dbReference type="GO" id="GO:0006811">
    <property type="term" value="P:monoatomic ion transport"/>
    <property type="evidence" value="ECO:0007669"/>
    <property type="project" value="UniProtKB-KW"/>
</dbReference>
<keyword evidence="8" id="KW-0626">Porin</keyword>
<dbReference type="CDD" id="cd00342">
    <property type="entry name" value="gram_neg_porins"/>
    <property type="match status" value="1"/>
</dbReference>
<evidence type="ECO:0000256" key="8">
    <source>
        <dbReference type="ARBA" id="ARBA00023114"/>
    </source>
</evidence>
<organism evidence="13 14">
    <name type="scientific">Leeia aquatica</name>
    <dbReference type="NCBI Taxonomy" id="2725557"/>
    <lineage>
        <taxon>Bacteria</taxon>
        <taxon>Pseudomonadati</taxon>
        <taxon>Pseudomonadota</taxon>
        <taxon>Betaproteobacteria</taxon>
        <taxon>Neisseriales</taxon>
        <taxon>Leeiaceae</taxon>
        <taxon>Leeia</taxon>
    </lineage>
</organism>
<dbReference type="GO" id="GO:0009279">
    <property type="term" value="C:cell outer membrane"/>
    <property type="evidence" value="ECO:0007669"/>
    <property type="project" value="UniProtKB-SubCell"/>
</dbReference>
<keyword evidence="4" id="KW-1134">Transmembrane beta strand</keyword>
<feature type="signal peptide" evidence="11">
    <location>
        <begin position="1"/>
        <end position="21"/>
    </location>
</feature>
<dbReference type="AlphaFoldDB" id="A0A847S850"/>
<dbReference type="SUPFAM" id="SSF56935">
    <property type="entry name" value="Porins"/>
    <property type="match status" value="1"/>
</dbReference>
<feature type="domain" description="Porin" evidence="12">
    <location>
        <begin position="7"/>
        <end position="454"/>
    </location>
</feature>
<comment type="caution">
    <text evidence="13">The sequence shown here is derived from an EMBL/GenBank/DDBJ whole genome shotgun (WGS) entry which is preliminary data.</text>
</comment>
<dbReference type="Proteomes" id="UP000587991">
    <property type="component" value="Unassembled WGS sequence"/>
</dbReference>
<keyword evidence="9" id="KW-0472">Membrane</keyword>
<evidence type="ECO:0000256" key="4">
    <source>
        <dbReference type="ARBA" id="ARBA00022452"/>
    </source>
</evidence>
<protein>
    <submittedName>
        <fullName evidence="13">Porin</fullName>
    </submittedName>
</protein>
<evidence type="ECO:0000256" key="6">
    <source>
        <dbReference type="ARBA" id="ARBA00022729"/>
    </source>
</evidence>
<keyword evidence="14" id="KW-1185">Reference proteome</keyword>
<evidence type="ECO:0000256" key="5">
    <source>
        <dbReference type="ARBA" id="ARBA00022692"/>
    </source>
</evidence>
<name>A0A847S850_9NEIS</name>
<keyword evidence="10" id="KW-0998">Cell outer membrane</keyword>
<dbReference type="InterPro" id="IPR050298">
    <property type="entry name" value="Gram-neg_bact_OMP"/>
</dbReference>
<reference evidence="13 14" key="1">
    <citation type="submission" date="2020-04" db="EMBL/GenBank/DDBJ databases">
        <title>Draft genome of Leeia sp. IMCC25680.</title>
        <authorList>
            <person name="Song J."/>
            <person name="Cho J.-C."/>
        </authorList>
    </citation>
    <scope>NUCLEOTIDE SEQUENCE [LARGE SCALE GENOMIC DNA]</scope>
    <source>
        <strain evidence="13 14">IMCC25680</strain>
    </source>
</reference>
<dbReference type="PANTHER" id="PTHR34501">
    <property type="entry name" value="PROTEIN YDDL-RELATED"/>
    <property type="match status" value="1"/>
</dbReference>
<dbReference type="InterPro" id="IPR023614">
    <property type="entry name" value="Porin_dom_sf"/>
</dbReference>
<accession>A0A847S850</accession>
<dbReference type="GO" id="GO:0046930">
    <property type="term" value="C:pore complex"/>
    <property type="evidence" value="ECO:0007669"/>
    <property type="project" value="UniProtKB-KW"/>
</dbReference>
<dbReference type="PANTHER" id="PTHR34501:SF9">
    <property type="entry name" value="MAJOR OUTER MEMBRANE PROTEIN P.IA"/>
    <property type="match status" value="1"/>
</dbReference>
<evidence type="ECO:0000256" key="2">
    <source>
        <dbReference type="ARBA" id="ARBA00011233"/>
    </source>
</evidence>
<keyword evidence="6 11" id="KW-0732">Signal</keyword>
<dbReference type="GO" id="GO:0015288">
    <property type="term" value="F:porin activity"/>
    <property type="evidence" value="ECO:0007669"/>
    <property type="project" value="UniProtKB-KW"/>
</dbReference>
<gene>
    <name evidence="13" type="ORF">HF682_01355</name>
</gene>
<keyword evidence="3" id="KW-0813">Transport</keyword>
<dbReference type="Pfam" id="PF13609">
    <property type="entry name" value="Porin_4"/>
    <property type="match status" value="1"/>
</dbReference>
<feature type="chain" id="PRO_5032609147" evidence="11">
    <location>
        <begin position="22"/>
        <end position="498"/>
    </location>
</feature>
<evidence type="ECO:0000256" key="7">
    <source>
        <dbReference type="ARBA" id="ARBA00023065"/>
    </source>
</evidence>
<evidence type="ECO:0000259" key="12">
    <source>
        <dbReference type="Pfam" id="PF13609"/>
    </source>
</evidence>
<evidence type="ECO:0000256" key="10">
    <source>
        <dbReference type="ARBA" id="ARBA00023237"/>
    </source>
</evidence>
<keyword evidence="7" id="KW-0406">Ion transport</keyword>
<dbReference type="InterPro" id="IPR033900">
    <property type="entry name" value="Gram_neg_porin_domain"/>
</dbReference>
<comment type="subcellular location">
    <subcellularLocation>
        <location evidence="1">Cell outer membrane</location>
        <topology evidence="1">Multi-pass membrane protein</topology>
    </subcellularLocation>
</comment>
<proteinExistence type="predicted"/>
<dbReference type="Gene3D" id="2.40.160.10">
    <property type="entry name" value="Porin"/>
    <property type="match status" value="1"/>
</dbReference>